<dbReference type="PANTHER" id="PTHR43591">
    <property type="entry name" value="METHYLTRANSFERASE"/>
    <property type="match status" value="1"/>
</dbReference>
<protein>
    <recommendedName>
        <fullName evidence="2">Methyltransferase domain-containing protein</fullName>
    </recommendedName>
</protein>
<dbReference type="Gene3D" id="3.40.50.150">
    <property type="entry name" value="Vaccinia Virus protein VP39"/>
    <property type="match status" value="1"/>
</dbReference>
<evidence type="ECO:0000259" key="2">
    <source>
        <dbReference type="Pfam" id="PF13649"/>
    </source>
</evidence>
<gene>
    <name evidence="3" type="ORF">GFSPODELE1_LOCUS289</name>
</gene>
<dbReference type="InterPro" id="IPR029063">
    <property type="entry name" value="SAM-dependent_MTases_sf"/>
</dbReference>
<feature type="region of interest" description="Disordered" evidence="1">
    <location>
        <begin position="519"/>
        <end position="542"/>
    </location>
</feature>
<feature type="region of interest" description="Disordered" evidence="1">
    <location>
        <begin position="155"/>
        <end position="184"/>
    </location>
</feature>
<proteinExistence type="predicted"/>
<dbReference type="CDD" id="cd02440">
    <property type="entry name" value="AdoMet_MTases"/>
    <property type="match status" value="1"/>
</dbReference>
<organism evidence="3 4">
    <name type="scientific">Somion occarium</name>
    <dbReference type="NCBI Taxonomy" id="3059160"/>
    <lineage>
        <taxon>Eukaryota</taxon>
        <taxon>Fungi</taxon>
        <taxon>Dikarya</taxon>
        <taxon>Basidiomycota</taxon>
        <taxon>Agaricomycotina</taxon>
        <taxon>Agaricomycetes</taxon>
        <taxon>Polyporales</taxon>
        <taxon>Cerrenaceae</taxon>
        <taxon>Somion</taxon>
    </lineage>
</organism>
<feature type="compositionally biased region" description="Low complexity" evidence="1">
    <location>
        <begin position="38"/>
        <end position="47"/>
    </location>
</feature>
<dbReference type="Proteomes" id="UP001497453">
    <property type="component" value="Chromosome 1"/>
</dbReference>
<feature type="region of interest" description="Disordered" evidence="1">
    <location>
        <begin position="38"/>
        <end position="121"/>
    </location>
</feature>
<feature type="domain" description="Methyltransferase" evidence="2">
    <location>
        <begin position="255"/>
        <end position="355"/>
    </location>
</feature>
<dbReference type="InterPro" id="IPR041698">
    <property type="entry name" value="Methyltransf_25"/>
</dbReference>
<accession>A0ABP1CFK8</accession>
<sequence>MDRSFPPRYPVLVSSSSLDALIYASLPQDLAIHNHTCTCTSPSSPSQLSPPNPPCPNMGLKDTIFSRLDSSTPPPVPPKDWTPPGSPSRSANISAHTSPRNSPGTTRRKTSKRKPKRSLGLGLLDFSIPGATATNSDEFLSPSLSVSSLPLATPPLGTPDLLPDLPAPLPRHPDLLDESEDDDGDTRSWYDMNCVVRRGGTIPHHPFRQDFVPYMQAYSEAAFANDEATFELLKKVSPPGSPTFWDYGSRPPATVLDLGSGKGYWAVDAATTWKFAGTKVTAFDLIDLGRPLREQLDPEIAENMYWVRGNFLLRKLPFKDNSFELVRMANLHLAVPHHAWYPLIQEVHRVLKPGGRIELIDDQLFFPKIQYPFDWIDDPRKASRRNARVMEDPLQLNFLPGSTRVPSDLLSSASSKPVPAPVAEFRESVDNAKYLEAQFERMLVEKYGIYPRPHKVISEIFDSVFGSTNYHRLLDMQVAVPVAPEEPAEKPTGRRSTDDDRSRILGLGITIEWDKKDRPALQRATSSRTNIPRIPRPQGMSSKAERVLVGNRSMDYRKLPPYQAEGIIILPSTFIPCQPDVLEMHACRHMNTLLACSYALRSFLLEEARKLNEAHKTHVSFDESMFDDTFKDMMSDYESFKRRRMNWPRDLPGVMFEEDEPVESSFNIPFLGSPLFSKDSGSSRPNFFGRHRAHSMSGEPLFKRVEGQADDVIVRTFRVFSARKPVHAKGANV</sequence>
<evidence type="ECO:0000313" key="4">
    <source>
        <dbReference type="Proteomes" id="UP001497453"/>
    </source>
</evidence>
<evidence type="ECO:0000313" key="3">
    <source>
        <dbReference type="EMBL" id="CAL1694411.1"/>
    </source>
</evidence>
<feature type="compositionally biased region" description="Basic residues" evidence="1">
    <location>
        <begin position="106"/>
        <end position="117"/>
    </location>
</feature>
<dbReference type="SUPFAM" id="SSF53335">
    <property type="entry name" value="S-adenosyl-L-methionine-dependent methyltransferases"/>
    <property type="match status" value="1"/>
</dbReference>
<feature type="compositionally biased region" description="Polar residues" evidence="1">
    <location>
        <begin position="87"/>
        <end position="101"/>
    </location>
</feature>
<feature type="compositionally biased region" description="Pro residues" evidence="1">
    <location>
        <begin position="72"/>
        <end position="86"/>
    </location>
</feature>
<name>A0ABP1CFK8_9APHY</name>
<dbReference type="Pfam" id="PF13649">
    <property type="entry name" value="Methyltransf_25"/>
    <property type="match status" value="1"/>
</dbReference>
<dbReference type="EMBL" id="OZ037944">
    <property type="protein sequence ID" value="CAL1694411.1"/>
    <property type="molecule type" value="Genomic_DNA"/>
</dbReference>
<evidence type="ECO:0000256" key="1">
    <source>
        <dbReference type="SAM" id="MobiDB-lite"/>
    </source>
</evidence>
<reference evidence="4" key="1">
    <citation type="submission" date="2024-04" db="EMBL/GenBank/DDBJ databases">
        <authorList>
            <person name="Shaw F."/>
            <person name="Minotto A."/>
        </authorList>
    </citation>
    <scope>NUCLEOTIDE SEQUENCE [LARGE SCALE GENOMIC DNA]</scope>
</reference>
<keyword evidence="4" id="KW-1185">Reference proteome</keyword>